<organism evidence="3 4">
    <name type="scientific">Blattamonas nauphoetae</name>
    <dbReference type="NCBI Taxonomy" id="2049346"/>
    <lineage>
        <taxon>Eukaryota</taxon>
        <taxon>Metamonada</taxon>
        <taxon>Preaxostyla</taxon>
        <taxon>Oxymonadida</taxon>
        <taxon>Blattamonas</taxon>
    </lineage>
</organism>
<sequence length="575" mass="64942">MEGRYDGDLVNHRPHGKGKYLFPNRYFLYDGNWNHGKMHGQGRLYFGQSGADFYEGSFVDGQIEGEGIRVWADGRVYKGGFSNGEFSGKGTFTRYGRDDDGDAVVLSQYEGHWKDNQYSGLGYLIDEEGTSFNGQFSAHKLNGQGTATFRNGNEYKGEWRDGKYHGTGTKILIDLNLTQKGKWRDGHFCEKPSSLVLHHPSKQYPHLPHFLIFESIPPAAKQTDLGTSQTGMNDEDVFDSFMATPQVSGYTKPGSVPAESHLSKSRVAADRTGPNDDVMEVILTEEQELPTTQLPELTIAMWGVLEREDKKDGDRVWTNTETVLRGESGRIIEMSCCYFEGTEITVDGEEAPEEEKKEKPKAKKGGKKDDEKPTKKAAKKDQKDTNEAEDTLTDEQIGQTPKYSELSRHEVTLIHEGNDPVGMEIIDPTVPKQPPTRILSSVGISDGRVRSNVVSGKALFQNVLIQDWKYGDYELLFEDVTILHDQEELRLPPLSIKFRLVPPKTLSFHQVRWKLQEERRIQKEEEERLEKEEQEKQAELARKAEEERLKAIAEGKTPDPPPGTAEKKGKKGKKK</sequence>
<dbReference type="EMBL" id="JARBJD010000150">
    <property type="protein sequence ID" value="KAK2949729.1"/>
    <property type="molecule type" value="Genomic_DNA"/>
</dbReference>
<accession>A0ABQ9XDG0</accession>
<comment type="caution">
    <text evidence="3">The sequence shown here is derived from an EMBL/GenBank/DDBJ whole genome shotgun (WGS) entry which is preliminary data.</text>
</comment>
<feature type="region of interest" description="Disordered" evidence="2">
    <location>
        <begin position="523"/>
        <end position="575"/>
    </location>
</feature>
<dbReference type="PANTHER" id="PTHR23084:SF263">
    <property type="entry name" value="MORN REPEAT-CONTAINING PROTEIN 1"/>
    <property type="match status" value="1"/>
</dbReference>
<name>A0ABQ9XDG0_9EUKA</name>
<evidence type="ECO:0000256" key="1">
    <source>
        <dbReference type="ARBA" id="ARBA00022737"/>
    </source>
</evidence>
<dbReference type="PANTHER" id="PTHR23084">
    <property type="entry name" value="PHOSPHATIDYLINOSITOL-4-PHOSPHATE 5-KINASE RELATED"/>
    <property type="match status" value="1"/>
</dbReference>
<dbReference type="Pfam" id="PF02493">
    <property type="entry name" value="MORN"/>
    <property type="match status" value="7"/>
</dbReference>
<keyword evidence="1" id="KW-0677">Repeat</keyword>
<keyword evidence="4" id="KW-1185">Reference proteome</keyword>
<dbReference type="Proteomes" id="UP001281761">
    <property type="component" value="Unassembled WGS sequence"/>
</dbReference>
<gene>
    <name evidence="3" type="ORF">BLNAU_15303</name>
</gene>
<evidence type="ECO:0000313" key="3">
    <source>
        <dbReference type="EMBL" id="KAK2949729.1"/>
    </source>
</evidence>
<feature type="region of interest" description="Disordered" evidence="2">
    <location>
        <begin position="348"/>
        <end position="402"/>
    </location>
</feature>
<feature type="compositionally biased region" description="Basic and acidic residues" evidence="2">
    <location>
        <begin position="523"/>
        <end position="557"/>
    </location>
</feature>
<feature type="region of interest" description="Disordered" evidence="2">
    <location>
        <begin position="251"/>
        <end position="272"/>
    </location>
</feature>
<proteinExistence type="predicted"/>
<protein>
    <submittedName>
        <fullName evidence="3">MORN repeat protein</fullName>
    </submittedName>
</protein>
<evidence type="ECO:0000313" key="4">
    <source>
        <dbReference type="Proteomes" id="UP001281761"/>
    </source>
</evidence>
<dbReference type="InterPro" id="IPR003409">
    <property type="entry name" value="MORN"/>
</dbReference>
<dbReference type="SUPFAM" id="SSF82185">
    <property type="entry name" value="Histone H3 K4-specific methyltransferase SET7/9 N-terminal domain"/>
    <property type="match status" value="2"/>
</dbReference>
<evidence type="ECO:0000256" key="2">
    <source>
        <dbReference type="SAM" id="MobiDB-lite"/>
    </source>
</evidence>
<reference evidence="3 4" key="1">
    <citation type="journal article" date="2022" name="bioRxiv">
        <title>Genomics of Preaxostyla Flagellates Illuminates Evolutionary Transitions and the Path Towards Mitochondrial Loss.</title>
        <authorList>
            <person name="Novak L.V.F."/>
            <person name="Treitli S.C."/>
            <person name="Pyrih J."/>
            <person name="Halakuc P."/>
            <person name="Pipaliya S.V."/>
            <person name="Vacek V."/>
            <person name="Brzon O."/>
            <person name="Soukal P."/>
            <person name="Eme L."/>
            <person name="Dacks J.B."/>
            <person name="Karnkowska A."/>
            <person name="Elias M."/>
            <person name="Hampl V."/>
        </authorList>
    </citation>
    <scope>NUCLEOTIDE SEQUENCE [LARGE SCALE GENOMIC DNA]</scope>
    <source>
        <strain evidence="3">NAU3</strain>
        <tissue evidence="3">Gut</tissue>
    </source>
</reference>
<feature type="compositionally biased region" description="Basic and acidic residues" evidence="2">
    <location>
        <begin position="367"/>
        <end position="386"/>
    </location>
</feature>
<dbReference type="SMART" id="SM00698">
    <property type="entry name" value="MORN"/>
    <property type="match status" value="7"/>
</dbReference>
<dbReference type="Gene3D" id="2.20.110.10">
    <property type="entry name" value="Histone H3 K4-specific methyltransferase SET7/9 N-terminal domain"/>
    <property type="match status" value="2"/>
</dbReference>